<keyword evidence="3" id="KW-1185">Reference proteome</keyword>
<dbReference type="InterPro" id="IPR053151">
    <property type="entry name" value="RNase_H-like"/>
</dbReference>
<dbReference type="EMBL" id="WHWC01000009">
    <property type="protein sequence ID" value="KAG8376163.1"/>
    <property type="molecule type" value="Genomic_DNA"/>
</dbReference>
<dbReference type="Pfam" id="PF13456">
    <property type="entry name" value="RVT_3"/>
    <property type="match status" value="1"/>
</dbReference>
<dbReference type="Proteomes" id="UP000826271">
    <property type="component" value="Unassembled WGS sequence"/>
</dbReference>
<dbReference type="InterPro" id="IPR002156">
    <property type="entry name" value="RNaseH_domain"/>
</dbReference>
<dbReference type="PANTHER" id="PTHR47723:SF19">
    <property type="entry name" value="POLYNUCLEOTIDYL TRANSFERASE, RIBONUCLEASE H-LIKE SUPERFAMILY PROTEIN"/>
    <property type="match status" value="1"/>
</dbReference>
<gene>
    <name evidence="2" type="ORF">BUALT_Bualt09G0034600</name>
</gene>
<protein>
    <recommendedName>
        <fullName evidence="1">RNase H type-1 domain-containing protein</fullName>
    </recommendedName>
</protein>
<name>A0AAV6XAJ0_9LAMI</name>
<evidence type="ECO:0000259" key="1">
    <source>
        <dbReference type="Pfam" id="PF13456"/>
    </source>
</evidence>
<comment type="caution">
    <text evidence="2">The sequence shown here is derived from an EMBL/GenBank/DDBJ whole genome shotgun (WGS) entry which is preliminary data.</text>
</comment>
<evidence type="ECO:0000313" key="2">
    <source>
        <dbReference type="EMBL" id="KAG8376163.1"/>
    </source>
</evidence>
<dbReference type="GO" id="GO:0004523">
    <property type="term" value="F:RNA-DNA hybrid ribonuclease activity"/>
    <property type="evidence" value="ECO:0007669"/>
    <property type="project" value="InterPro"/>
</dbReference>
<accession>A0AAV6XAJ0</accession>
<sequence length="133" mass="14450">MAAIGGLIWDMAGNWRKGFAGSIELDTVLAAELESIFQGLTFAWDNGLRKVEVESFCSSSCTMSSNNKDAFNVADLGAALNAEDRADLVNALKNKLQDLAGKHSDVLENLTPNVRKRVDVLREIQACNLSSFN</sequence>
<dbReference type="AlphaFoldDB" id="A0AAV6XAJ0"/>
<dbReference type="InterPro" id="IPR044730">
    <property type="entry name" value="RNase_H-like_dom_plant"/>
</dbReference>
<dbReference type="CDD" id="cd06222">
    <property type="entry name" value="RNase_H_like"/>
    <property type="match status" value="1"/>
</dbReference>
<dbReference type="PANTHER" id="PTHR47723">
    <property type="entry name" value="OS05G0353850 PROTEIN"/>
    <property type="match status" value="1"/>
</dbReference>
<reference evidence="2" key="1">
    <citation type="submission" date="2019-10" db="EMBL/GenBank/DDBJ databases">
        <authorList>
            <person name="Zhang R."/>
            <person name="Pan Y."/>
            <person name="Wang J."/>
            <person name="Ma R."/>
            <person name="Yu S."/>
        </authorList>
    </citation>
    <scope>NUCLEOTIDE SEQUENCE</scope>
    <source>
        <strain evidence="2">LA-IB0</strain>
        <tissue evidence="2">Leaf</tissue>
    </source>
</reference>
<evidence type="ECO:0000313" key="3">
    <source>
        <dbReference type="Proteomes" id="UP000826271"/>
    </source>
</evidence>
<proteinExistence type="predicted"/>
<organism evidence="2 3">
    <name type="scientific">Buddleja alternifolia</name>
    <dbReference type="NCBI Taxonomy" id="168488"/>
    <lineage>
        <taxon>Eukaryota</taxon>
        <taxon>Viridiplantae</taxon>
        <taxon>Streptophyta</taxon>
        <taxon>Embryophyta</taxon>
        <taxon>Tracheophyta</taxon>
        <taxon>Spermatophyta</taxon>
        <taxon>Magnoliopsida</taxon>
        <taxon>eudicotyledons</taxon>
        <taxon>Gunneridae</taxon>
        <taxon>Pentapetalae</taxon>
        <taxon>asterids</taxon>
        <taxon>lamiids</taxon>
        <taxon>Lamiales</taxon>
        <taxon>Scrophulariaceae</taxon>
        <taxon>Buddlejeae</taxon>
        <taxon>Buddleja</taxon>
    </lineage>
</organism>
<dbReference type="GO" id="GO:0003676">
    <property type="term" value="F:nucleic acid binding"/>
    <property type="evidence" value="ECO:0007669"/>
    <property type="project" value="InterPro"/>
</dbReference>
<feature type="domain" description="RNase H type-1" evidence="1">
    <location>
        <begin position="2"/>
        <end position="68"/>
    </location>
</feature>